<reference evidence="1 2" key="1">
    <citation type="submission" date="2014-07" db="EMBL/GenBank/DDBJ databases">
        <title>Unique and conserved regions in Vibrio harveyi and related species in comparison with the shrimp pathogen Vibrio harveyi CAIM 1792.</title>
        <authorList>
            <person name="Espinoza-Valles I."/>
            <person name="Vora G."/>
            <person name="Leekitcharoenphon P."/>
            <person name="Ussery D."/>
            <person name="Hoj L."/>
            <person name="Gomez-Gil B."/>
        </authorList>
    </citation>
    <scope>NUCLEOTIDE SEQUENCE [LARGE SCALE GENOMIC DNA]</scope>
    <source>
        <strain evidence="2">CAIM 1854 / LMG 25443</strain>
    </source>
</reference>
<name>A0A0C1Z392_9VIBR</name>
<dbReference type="AlphaFoldDB" id="A0A0C1Z392"/>
<dbReference type="PATRIC" id="fig|1229493.5.peg.3151"/>
<evidence type="ECO:0000313" key="2">
    <source>
        <dbReference type="Proteomes" id="UP000031586"/>
    </source>
</evidence>
<sequence length="126" mass="13698">MPQAFTLNAPRDGVPLERGILKKRFFFNELEGSCSGLNAPAQILLIKSRKPPRLLNGFRGQAPKTNRPLGRSRLFAGASVCFGSPVSVIFAGAKSDFDALDVHLSHSKNHYQSSPAEGAFARLNVF</sequence>
<dbReference type="EMBL" id="JPRD01000035">
    <property type="protein sequence ID" value="KIF51520.1"/>
    <property type="molecule type" value="Genomic_DNA"/>
</dbReference>
<comment type="caution">
    <text evidence="1">The sequence shown here is derived from an EMBL/GenBank/DDBJ whole genome shotgun (WGS) entry which is preliminary data.</text>
</comment>
<organism evidence="1 2">
    <name type="scientific">Vibrio owensii CAIM 1854 = LMG 25443</name>
    <dbReference type="NCBI Taxonomy" id="1229493"/>
    <lineage>
        <taxon>Bacteria</taxon>
        <taxon>Pseudomonadati</taxon>
        <taxon>Pseudomonadota</taxon>
        <taxon>Gammaproteobacteria</taxon>
        <taxon>Vibrionales</taxon>
        <taxon>Vibrionaceae</taxon>
        <taxon>Vibrio</taxon>
    </lineage>
</organism>
<proteinExistence type="predicted"/>
<accession>A0A0C1Z392</accession>
<gene>
    <name evidence="1" type="ORF">H735_19130</name>
</gene>
<evidence type="ECO:0000313" key="1">
    <source>
        <dbReference type="EMBL" id="KIF51520.1"/>
    </source>
</evidence>
<protein>
    <submittedName>
        <fullName evidence="1">Uncharacterized protein</fullName>
    </submittedName>
</protein>
<dbReference type="Proteomes" id="UP000031586">
    <property type="component" value="Unassembled WGS sequence"/>
</dbReference>